<comment type="caution">
    <text evidence="1">The sequence shown here is derived from an EMBL/GenBank/DDBJ whole genome shotgun (WGS) entry which is preliminary data.</text>
</comment>
<dbReference type="InterPro" id="IPR012674">
    <property type="entry name" value="Calycin"/>
</dbReference>
<proteinExistence type="predicted"/>
<protein>
    <submittedName>
        <fullName evidence="1">DUF1934 domain-containing protein</fullName>
    </submittedName>
</protein>
<name>A0ABR7HPZ9_9FIRM</name>
<reference evidence="1 2" key="1">
    <citation type="submission" date="2020-08" db="EMBL/GenBank/DDBJ databases">
        <title>Genome public.</title>
        <authorList>
            <person name="Liu C."/>
            <person name="Sun Q."/>
        </authorList>
    </citation>
    <scope>NUCLEOTIDE SEQUENCE [LARGE SCALE GENOMIC DNA]</scope>
    <source>
        <strain evidence="1 2">New-38</strain>
    </source>
</reference>
<dbReference type="Proteomes" id="UP000660021">
    <property type="component" value="Unassembled WGS sequence"/>
</dbReference>
<gene>
    <name evidence="1" type="ORF">H8S34_01940</name>
</gene>
<sequence>MSENNVIISIKGTQSYEQQEDDVIELVTEGRLEREDEGHFTLSYQESEVTGLEGTLTTFQIEPERITLMRLGGVNSEMVFELGRRHLSMYDTPYGALAMGVNTRELSAALDEQGGQIRIVYDIELDHALAGRNTFDIQIRQARR</sequence>
<accession>A0ABR7HPZ9</accession>
<keyword evidence="2" id="KW-1185">Reference proteome</keyword>
<dbReference type="RefSeq" id="WP_101693674.1">
    <property type="nucleotide sequence ID" value="NZ_JACOPR010000001.1"/>
</dbReference>
<dbReference type="EMBL" id="JACOPR010000001">
    <property type="protein sequence ID" value="MBC5729594.1"/>
    <property type="molecule type" value="Genomic_DNA"/>
</dbReference>
<dbReference type="InterPro" id="IPR015231">
    <property type="entry name" value="DUF1934"/>
</dbReference>
<organism evidence="1 2">
    <name type="scientific">Pseudoflavonifractor hominis</name>
    <dbReference type="NCBI Taxonomy" id="2763059"/>
    <lineage>
        <taxon>Bacteria</taxon>
        <taxon>Bacillati</taxon>
        <taxon>Bacillota</taxon>
        <taxon>Clostridia</taxon>
        <taxon>Eubacteriales</taxon>
        <taxon>Oscillospiraceae</taxon>
        <taxon>Pseudoflavonifractor</taxon>
    </lineage>
</organism>
<dbReference type="SUPFAM" id="SSF50814">
    <property type="entry name" value="Lipocalins"/>
    <property type="match status" value="1"/>
</dbReference>
<evidence type="ECO:0000313" key="1">
    <source>
        <dbReference type="EMBL" id="MBC5729594.1"/>
    </source>
</evidence>
<dbReference type="Pfam" id="PF09148">
    <property type="entry name" value="DUF1934"/>
    <property type="match status" value="1"/>
</dbReference>
<evidence type="ECO:0000313" key="2">
    <source>
        <dbReference type="Proteomes" id="UP000660021"/>
    </source>
</evidence>
<dbReference type="Gene3D" id="2.40.128.20">
    <property type="match status" value="1"/>
</dbReference>